<evidence type="ECO:0000313" key="1">
    <source>
        <dbReference type="EMBL" id="QHR92843.1"/>
    </source>
</evidence>
<organism evidence="1">
    <name type="scientific">Picea sitchensis</name>
    <name type="common">Sitka spruce</name>
    <name type="synonym">Pinus sitchensis</name>
    <dbReference type="NCBI Taxonomy" id="3332"/>
    <lineage>
        <taxon>Eukaryota</taxon>
        <taxon>Viridiplantae</taxon>
        <taxon>Streptophyta</taxon>
        <taxon>Embryophyta</taxon>
        <taxon>Tracheophyta</taxon>
        <taxon>Spermatophyta</taxon>
        <taxon>Pinopsida</taxon>
        <taxon>Pinidae</taxon>
        <taxon>Conifers I</taxon>
        <taxon>Pinales</taxon>
        <taxon>Pinaceae</taxon>
        <taxon>Picea</taxon>
    </lineage>
</organism>
<gene>
    <name evidence="1" type="primary">orf06945</name>
    <name evidence="1" type="ORF">Q903MT_gene6891</name>
</gene>
<geneLocation type="mitochondrion" evidence="1"/>
<reference evidence="1" key="1">
    <citation type="submission" date="2019-03" db="EMBL/GenBank/DDBJ databases">
        <title>Largest Complete Mitochondrial Genome of a Gymnosperm, Sitka Spruce (Picea sitchensis), Indicates Complex Physical Structure.</title>
        <authorList>
            <person name="Jackman S.D."/>
            <person name="Coombe L."/>
            <person name="Warren R."/>
            <person name="Kirk H."/>
            <person name="Trinh E."/>
            <person name="McLeod T."/>
            <person name="Pleasance S."/>
            <person name="Pandoh P."/>
            <person name="Zhao Y."/>
            <person name="Coope R."/>
            <person name="Bousquet J."/>
            <person name="Bohlmann J.C."/>
            <person name="Jones S.J.M."/>
            <person name="Birol I."/>
        </authorList>
    </citation>
    <scope>NUCLEOTIDE SEQUENCE</scope>
    <source>
        <strain evidence="1">Q903</strain>
    </source>
</reference>
<sequence length="64" mass="7696">MVILLLDYMRYKHYWLFHNSFIYIYKDQISLSVLLLIICYKAIESILVPIPTLHTDMPKGHKEL</sequence>
<keyword evidence="1" id="KW-0496">Mitochondrion</keyword>
<accession>A0A6B9XXV5</accession>
<dbReference type="EMBL" id="MK697706">
    <property type="protein sequence ID" value="QHR92843.1"/>
    <property type="molecule type" value="Genomic_DNA"/>
</dbReference>
<dbReference type="AlphaFoldDB" id="A0A6B9XXV5"/>
<proteinExistence type="predicted"/>
<name>A0A6B9XXV5_PICSI</name>
<protein>
    <submittedName>
        <fullName evidence="1">Uncharacterized protein</fullName>
    </submittedName>
</protein>